<dbReference type="Pfam" id="PF12680">
    <property type="entry name" value="SnoaL_2"/>
    <property type="match status" value="1"/>
</dbReference>
<dbReference type="AlphaFoldDB" id="A0A1U9UPK1"/>
<sequence>MPLVVEDMFAKIDAMDLKGFSRHLAQDVVFQFGNAPALRGREAVEEAIAGFFSSLAALRHELTGKWVAGNVTVLRFMTYYVRHGRPEVSVPCAVILQRDPSGLIGDYRIYIDLSPVFADVPLAA</sequence>
<dbReference type="Proteomes" id="UP000189627">
    <property type="component" value="Chromosome 1"/>
</dbReference>
<dbReference type="SUPFAM" id="SSF54427">
    <property type="entry name" value="NTF2-like"/>
    <property type="match status" value="1"/>
</dbReference>
<name>A0A1U9UPK1_CUPNE</name>
<evidence type="ECO:0000313" key="3">
    <source>
        <dbReference type="Proteomes" id="UP000189627"/>
    </source>
</evidence>
<dbReference type="EMBL" id="CP017757">
    <property type="protein sequence ID" value="AQV94161.1"/>
    <property type="molecule type" value="Genomic_DNA"/>
</dbReference>
<dbReference type="InterPro" id="IPR032710">
    <property type="entry name" value="NTF2-like_dom_sf"/>
</dbReference>
<feature type="domain" description="SnoaL-like" evidence="1">
    <location>
        <begin position="5"/>
        <end position="98"/>
    </location>
</feature>
<organism evidence="2 3">
    <name type="scientific">Cupriavidus necator</name>
    <name type="common">Alcaligenes eutrophus</name>
    <name type="synonym">Ralstonia eutropha</name>
    <dbReference type="NCBI Taxonomy" id="106590"/>
    <lineage>
        <taxon>Bacteria</taxon>
        <taxon>Pseudomonadati</taxon>
        <taxon>Pseudomonadota</taxon>
        <taxon>Betaproteobacteria</taxon>
        <taxon>Burkholderiales</taxon>
        <taxon>Burkholderiaceae</taxon>
        <taxon>Cupriavidus</taxon>
    </lineage>
</organism>
<proteinExistence type="predicted"/>
<dbReference type="OrthoDB" id="8759424at2"/>
<evidence type="ECO:0000259" key="1">
    <source>
        <dbReference type="Pfam" id="PF12680"/>
    </source>
</evidence>
<dbReference type="KEGG" id="cuh:BJN34_09700"/>
<reference evidence="3" key="1">
    <citation type="submission" date="2017-02" db="EMBL/GenBank/DDBJ databases">
        <title>Complete genome sequence of Cupriavidus necator strain NH9, a 3-chlorobenzoate degrader.</title>
        <authorList>
            <person name="Moriuchi R."/>
            <person name="Dohra H."/>
            <person name="Ogawa N."/>
        </authorList>
    </citation>
    <scope>NUCLEOTIDE SEQUENCE [LARGE SCALE GENOMIC DNA]</scope>
    <source>
        <strain evidence="3">NH9</strain>
    </source>
</reference>
<evidence type="ECO:0000313" key="2">
    <source>
        <dbReference type="EMBL" id="AQV94161.1"/>
    </source>
</evidence>
<dbReference type="RefSeq" id="WP_078196431.1">
    <property type="nucleotide sequence ID" value="NZ_CP017757.2"/>
</dbReference>
<dbReference type="Gene3D" id="3.10.450.50">
    <property type="match status" value="1"/>
</dbReference>
<protein>
    <submittedName>
        <fullName evidence="2">Nuclear transport factor 2 family protein</fullName>
    </submittedName>
</protein>
<gene>
    <name evidence="2" type="ORF">BJN34_09700</name>
</gene>
<dbReference type="InterPro" id="IPR037401">
    <property type="entry name" value="SnoaL-like"/>
</dbReference>
<accession>A0A1U9UPK1</accession>